<name>A0A381SPM1_9ZZZZ</name>
<dbReference type="Pfam" id="PF03960">
    <property type="entry name" value="ArsC"/>
    <property type="match status" value="1"/>
</dbReference>
<evidence type="ECO:0008006" key="3">
    <source>
        <dbReference type="Google" id="ProtNLM"/>
    </source>
</evidence>
<dbReference type="AlphaFoldDB" id="A0A381SPM1"/>
<organism evidence="2">
    <name type="scientific">marine metagenome</name>
    <dbReference type="NCBI Taxonomy" id="408172"/>
    <lineage>
        <taxon>unclassified sequences</taxon>
        <taxon>metagenomes</taxon>
        <taxon>ecological metagenomes</taxon>
    </lineage>
</organism>
<accession>A0A381SPM1</accession>
<dbReference type="EMBL" id="UINC01003400">
    <property type="protein sequence ID" value="SVA05995.1"/>
    <property type="molecule type" value="Genomic_DNA"/>
</dbReference>
<sequence>VHKISAFSTMSRLCSAHSQTNIELYLCQEIPRCQMSLVIYHNPRCSKSRATLALLQEKGHTPQVIEYLKEPLENSTILELARKLGVPVADMIRKTETPYQALGLASADESTLTCAICENPILLQRPIVATDKRAVIGRPPENVLSII</sequence>
<dbReference type="InterPro" id="IPR036249">
    <property type="entry name" value="Thioredoxin-like_sf"/>
</dbReference>
<dbReference type="GO" id="GO:0008794">
    <property type="term" value="F:arsenate reductase (glutaredoxin) activity"/>
    <property type="evidence" value="ECO:0007669"/>
    <property type="project" value="InterPro"/>
</dbReference>
<dbReference type="PANTHER" id="PTHR30041:SF4">
    <property type="entry name" value="ARSENATE REDUCTASE"/>
    <property type="match status" value="1"/>
</dbReference>
<feature type="non-terminal residue" evidence="2">
    <location>
        <position position="1"/>
    </location>
</feature>
<dbReference type="NCBIfam" id="TIGR00014">
    <property type="entry name" value="arsC"/>
    <property type="match status" value="1"/>
</dbReference>
<dbReference type="PANTHER" id="PTHR30041">
    <property type="entry name" value="ARSENATE REDUCTASE"/>
    <property type="match status" value="1"/>
</dbReference>
<proteinExistence type="predicted"/>
<dbReference type="CDD" id="cd03034">
    <property type="entry name" value="ArsC_ArsC"/>
    <property type="match status" value="1"/>
</dbReference>
<dbReference type="Gene3D" id="3.40.30.10">
    <property type="entry name" value="Glutaredoxin"/>
    <property type="match status" value="1"/>
</dbReference>
<evidence type="ECO:0000313" key="2">
    <source>
        <dbReference type="EMBL" id="SVA05995.1"/>
    </source>
</evidence>
<protein>
    <recommendedName>
        <fullName evidence="3">Arsenate reductase (Glutaredoxin)</fullName>
    </recommendedName>
</protein>
<gene>
    <name evidence="2" type="ORF">METZ01_LOCUS58849</name>
</gene>
<dbReference type="SUPFAM" id="SSF52833">
    <property type="entry name" value="Thioredoxin-like"/>
    <property type="match status" value="1"/>
</dbReference>
<dbReference type="InterPro" id="IPR006660">
    <property type="entry name" value="Arsenate_reductase-like"/>
</dbReference>
<keyword evidence="1" id="KW-0560">Oxidoreductase</keyword>
<dbReference type="InterPro" id="IPR006659">
    <property type="entry name" value="Arsenate_reductase"/>
</dbReference>
<dbReference type="PROSITE" id="PS51353">
    <property type="entry name" value="ARSC"/>
    <property type="match status" value="1"/>
</dbReference>
<evidence type="ECO:0000256" key="1">
    <source>
        <dbReference type="ARBA" id="ARBA00023002"/>
    </source>
</evidence>
<reference evidence="2" key="1">
    <citation type="submission" date="2018-05" db="EMBL/GenBank/DDBJ databases">
        <authorList>
            <person name="Lanie J.A."/>
            <person name="Ng W.-L."/>
            <person name="Kazmierczak K.M."/>
            <person name="Andrzejewski T.M."/>
            <person name="Davidsen T.M."/>
            <person name="Wayne K.J."/>
            <person name="Tettelin H."/>
            <person name="Glass J.I."/>
            <person name="Rusch D."/>
            <person name="Podicherti R."/>
            <person name="Tsui H.-C.T."/>
            <person name="Winkler M.E."/>
        </authorList>
    </citation>
    <scope>NUCLEOTIDE SEQUENCE</scope>
</reference>